<comment type="caution">
    <text evidence="2">The sequence shown here is derived from an EMBL/GenBank/DDBJ whole genome shotgun (WGS) entry which is preliminary data.</text>
</comment>
<feature type="domain" description="Aminoglycoside phosphotransferase" evidence="1">
    <location>
        <begin position="63"/>
        <end position="165"/>
    </location>
</feature>
<gene>
    <name evidence="2" type="ORF">DT076_01355</name>
</gene>
<dbReference type="AlphaFoldDB" id="A0A367Z041"/>
<dbReference type="SUPFAM" id="SSF56112">
    <property type="entry name" value="Protein kinase-like (PK-like)"/>
    <property type="match status" value="1"/>
</dbReference>
<organism evidence="2 3">
    <name type="scientific">Desertihabitans brevis</name>
    <dbReference type="NCBI Taxonomy" id="2268447"/>
    <lineage>
        <taxon>Bacteria</taxon>
        <taxon>Bacillati</taxon>
        <taxon>Actinomycetota</taxon>
        <taxon>Actinomycetes</taxon>
        <taxon>Propionibacteriales</taxon>
        <taxon>Propionibacteriaceae</taxon>
        <taxon>Desertihabitans</taxon>
    </lineage>
</organism>
<evidence type="ECO:0000313" key="3">
    <source>
        <dbReference type="Proteomes" id="UP000252770"/>
    </source>
</evidence>
<accession>A0A367Z041</accession>
<keyword evidence="2" id="KW-0808">Transferase</keyword>
<evidence type="ECO:0000313" key="2">
    <source>
        <dbReference type="EMBL" id="RCK71500.1"/>
    </source>
</evidence>
<dbReference type="InterPro" id="IPR002575">
    <property type="entry name" value="Aminoglycoside_PTrfase"/>
</dbReference>
<dbReference type="GO" id="GO:0016740">
    <property type="term" value="F:transferase activity"/>
    <property type="evidence" value="ECO:0007669"/>
    <property type="project" value="UniProtKB-KW"/>
</dbReference>
<dbReference type="InterPro" id="IPR011009">
    <property type="entry name" value="Kinase-like_dom_sf"/>
</dbReference>
<proteinExistence type="predicted"/>
<evidence type="ECO:0000259" key="1">
    <source>
        <dbReference type="Pfam" id="PF01636"/>
    </source>
</evidence>
<sequence>MVRSGPTVRRPVQPWTPAVHALLRHLADVGFAAAPRVLGVDGDTEVLSYLPGASGPEGWARVVDENGLRGAARLLRDHHEAVRGWQPAEPPVWATGPAGTGGPGELVCHGDYGPWNLVWDGVRSVGLLDWEYAHVGSPLLDVAYALEYVVPFRDDAECLRWLRYPAPPDRRRRLELFAAAYGLTSTEGLVEEVLAVQRLAVDRVLELAARGQPRQVAQVAEGFPEVLRERISWTERHRHLVD</sequence>
<reference evidence="2 3" key="1">
    <citation type="submission" date="2018-07" db="EMBL/GenBank/DDBJ databases">
        <title>Desertimonas flava gen. nov. sp. nov.</title>
        <authorList>
            <person name="Liu S."/>
        </authorList>
    </citation>
    <scope>NUCLEOTIDE SEQUENCE [LARGE SCALE GENOMIC DNA]</scope>
    <source>
        <strain evidence="2 3">16Sb5-5</strain>
    </source>
</reference>
<dbReference type="EMBL" id="QOUI01000001">
    <property type="protein sequence ID" value="RCK71500.1"/>
    <property type="molecule type" value="Genomic_DNA"/>
</dbReference>
<dbReference type="Pfam" id="PF01636">
    <property type="entry name" value="APH"/>
    <property type="match status" value="1"/>
</dbReference>
<keyword evidence="3" id="KW-1185">Reference proteome</keyword>
<dbReference type="Proteomes" id="UP000252770">
    <property type="component" value="Unassembled WGS sequence"/>
</dbReference>
<dbReference type="Gene3D" id="3.90.1200.10">
    <property type="match status" value="1"/>
</dbReference>
<name>A0A367Z041_9ACTN</name>
<protein>
    <submittedName>
        <fullName evidence="2">Aminoglycoside phosphotransferase family protein</fullName>
    </submittedName>
</protein>